<protein>
    <submittedName>
        <fullName evidence="2">Uncharacterized protein</fullName>
    </submittedName>
</protein>
<feature type="compositionally biased region" description="Polar residues" evidence="1">
    <location>
        <begin position="42"/>
        <end position="62"/>
    </location>
</feature>
<organism evidence="2 3">
    <name type="scientific">Phyllostomus discolor</name>
    <name type="common">pale spear-nosed bat</name>
    <dbReference type="NCBI Taxonomy" id="89673"/>
    <lineage>
        <taxon>Eukaryota</taxon>
        <taxon>Metazoa</taxon>
        <taxon>Chordata</taxon>
        <taxon>Craniata</taxon>
        <taxon>Vertebrata</taxon>
        <taxon>Euteleostomi</taxon>
        <taxon>Mammalia</taxon>
        <taxon>Eutheria</taxon>
        <taxon>Laurasiatheria</taxon>
        <taxon>Chiroptera</taxon>
        <taxon>Yangochiroptera</taxon>
        <taxon>Phyllostomidae</taxon>
        <taxon>Phyllostominae</taxon>
        <taxon>Phyllostomus</taxon>
    </lineage>
</organism>
<sequence>MACKGVWSFASWSFSLPQECLPSERAETEVRAAPVDAPASAEGQTQSSPEDPSPAQQHTQMQFRPLELSQQCFFFPRNRET</sequence>
<name>A0A834DIZ8_9CHIR</name>
<dbReference type="AlphaFoldDB" id="A0A834DIZ8"/>
<dbReference type="EMBL" id="JABVXQ010000013">
    <property type="protein sequence ID" value="KAF6081836.1"/>
    <property type="molecule type" value="Genomic_DNA"/>
</dbReference>
<evidence type="ECO:0000313" key="2">
    <source>
        <dbReference type="EMBL" id="KAF6081836.1"/>
    </source>
</evidence>
<proteinExistence type="predicted"/>
<dbReference type="Proteomes" id="UP000664940">
    <property type="component" value="Unassembled WGS sequence"/>
</dbReference>
<evidence type="ECO:0000313" key="3">
    <source>
        <dbReference type="Proteomes" id="UP000664940"/>
    </source>
</evidence>
<gene>
    <name evidence="2" type="ORF">HJG60_008843</name>
</gene>
<accession>A0A834DIZ8</accession>
<comment type="caution">
    <text evidence="2">The sequence shown here is derived from an EMBL/GenBank/DDBJ whole genome shotgun (WGS) entry which is preliminary data.</text>
</comment>
<reference evidence="2 3" key="1">
    <citation type="journal article" date="2020" name="Nature">
        <title>Six reference-quality genomes reveal evolution of bat adaptations.</title>
        <authorList>
            <person name="Jebb D."/>
            <person name="Huang Z."/>
            <person name="Pippel M."/>
            <person name="Hughes G.M."/>
            <person name="Lavrichenko K."/>
            <person name="Devanna P."/>
            <person name="Winkler S."/>
            <person name="Jermiin L.S."/>
            <person name="Skirmuntt E.C."/>
            <person name="Katzourakis A."/>
            <person name="Burkitt-Gray L."/>
            <person name="Ray D.A."/>
            <person name="Sullivan K.A.M."/>
            <person name="Roscito J.G."/>
            <person name="Kirilenko B.M."/>
            <person name="Davalos L.M."/>
            <person name="Corthals A.P."/>
            <person name="Power M.L."/>
            <person name="Jones G."/>
            <person name="Ransome R.D."/>
            <person name="Dechmann D.K.N."/>
            <person name="Locatelli A.G."/>
            <person name="Puechmaille S.J."/>
            <person name="Fedrigo O."/>
            <person name="Jarvis E.D."/>
            <person name="Hiller M."/>
            <person name="Vernes S.C."/>
            <person name="Myers E.W."/>
            <person name="Teeling E.C."/>
        </authorList>
    </citation>
    <scope>NUCLEOTIDE SEQUENCE [LARGE SCALE GENOMIC DNA]</scope>
    <source>
        <strain evidence="2">Bat1K_MPI-CBG_1</strain>
    </source>
</reference>
<evidence type="ECO:0000256" key="1">
    <source>
        <dbReference type="SAM" id="MobiDB-lite"/>
    </source>
</evidence>
<feature type="region of interest" description="Disordered" evidence="1">
    <location>
        <begin position="23"/>
        <end position="62"/>
    </location>
</feature>